<dbReference type="EMBL" id="JAMKFE010000004">
    <property type="protein sequence ID" value="MCM5679522.1"/>
    <property type="molecule type" value="Genomic_DNA"/>
</dbReference>
<evidence type="ECO:0000256" key="1">
    <source>
        <dbReference type="SAM" id="Phobius"/>
    </source>
</evidence>
<dbReference type="Gene3D" id="3.30.565.10">
    <property type="entry name" value="Histidine kinase-like ATPase, C-terminal domain"/>
    <property type="match status" value="1"/>
</dbReference>
<keyword evidence="3" id="KW-0808">Transferase</keyword>
<gene>
    <name evidence="3" type="ORF">M8A51_08255</name>
</gene>
<protein>
    <submittedName>
        <fullName evidence="3">Histidine kinase</fullName>
    </submittedName>
</protein>
<feature type="transmembrane region" description="Helical" evidence="1">
    <location>
        <begin position="52"/>
        <end position="72"/>
    </location>
</feature>
<evidence type="ECO:0000313" key="4">
    <source>
        <dbReference type="Proteomes" id="UP001165541"/>
    </source>
</evidence>
<dbReference type="GO" id="GO:0016301">
    <property type="term" value="F:kinase activity"/>
    <property type="evidence" value="ECO:0007669"/>
    <property type="project" value="UniProtKB-KW"/>
</dbReference>
<accession>A0ABT0YLA9</accession>
<dbReference type="Proteomes" id="UP001165541">
    <property type="component" value="Unassembled WGS sequence"/>
</dbReference>
<dbReference type="RefSeq" id="WP_251777730.1">
    <property type="nucleotide sequence ID" value="NZ_JAMKFE010000004.1"/>
</dbReference>
<dbReference type="InterPro" id="IPR050640">
    <property type="entry name" value="Bact_2-comp_sensor_kinase"/>
</dbReference>
<evidence type="ECO:0000313" key="3">
    <source>
        <dbReference type="EMBL" id="MCM5679522.1"/>
    </source>
</evidence>
<keyword evidence="1" id="KW-0472">Membrane</keyword>
<dbReference type="Pfam" id="PF06580">
    <property type="entry name" value="His_kinase"/>
    <property type="match status" value="1"/>
</dbReference>
<sequence length="367" mass="39156">MPTPGTPARKARPTQPTSQFGATTIFDHVGGAAAASQAAAALSPFDACQVGVVLRAVLFVHAVVAVAISFVVADLGGWLLGFAYGAGVALPATLAWLVVACALKKPLARLSEPLQWLVAAGLGALCAAYGWWQVGLLELPLTQQVTQIAPMLAGAGLAAALFYALRLRSRSELPAVTQARLNELQSRIRPHFLFNTLNTAIALVRIDPARAESVLEDLSELFRVALIESGSSVTLAEEVDLAQRYLAIEQIRFGTRLQVIWELDATAGKARVPPLLLQPLVENAVRHGVEPSPEGGWVRVRTTLRRGQAIVSVTNSMPSAPGPSTAGHGIALRNVKERLRLMHDVTVHFAAGPERDTWRVQIAVPVE</sequence>
<name>A0ABT0YLA9_9BURK</name>
<reference evidence="3" key="1">
    <citation type="submission" date="2022-05" db="EMBL/GenBank/DDBJ databases">
        <title>Schlegelella sp. nov., isolated from mangrove soil.</title>
        <authorList>
            <person name="Liu Y."/>
            <person name="Ge X."/>
            <person name="Liu W."/>
        </authorList>
    </citation>
    <scope>NUCLEOTIDE SEQUENCE</scope>
    <source>
        <strain evidence="3">S2-27</strain>
    </source>
</reference>
<keyword evidence="3" id="KW-0418">Kinase</keyword>
<feature type="transmembrane region" description="Helical" evidence="1">
    <location>
        <begin position="114"/>
        <end position="132"/>
    </location>
</feature>
<feature type="transmembrane region" description="Helical" evidence="1">
    <location>
        <begin position="78"/>
        <end position="102"/>
    </location>
</feature>
<dbReference type="SUPFAM" id="SSF55874">
    <property type="entry name" value="ATPase domain of HSP90 chaperone/DNA topoisomerase II/histidine kinase"/>
    <property type="match status" value="1"/>
</dbReference>
<keyword evidence="1" id="KW-1133">Transmembrane helix</keyword>
<evidence type="ECO:0000259" key="2">
    <source>
        <dbReference type="Pfam" id="PF06580"/>
    </source>
</evidence>
<keyword evidence="1" id="KW-0812">Transmembrane</keyword>
<dbReference type="PANTHER" id="PTHR34220:SF7">
    <property type="entry name" value="SENSOR HISTIDINE KINASE YPDA"/>
    <property type="match status" value="1"/>
</dbReference>
<comment type="caution">
    <text evidence="3">The sequence shown here is derived from an EMBL/GenBank/DDBJ whole genome shotgun (WGS) entry which is preliminary data.</text>
</comment>
<organism evidence="3 4">
    <name type="scientific">Caldimonas mangrovi</name>
    <dbReference type="NCBI Taxonomy" id="2944811"/>
    <lineage>
        <taxon>Bacteria</taxon>
        <taxon>Pseudomonadati</taxon>
        <taxon>Pseudomonadota</taxon>
        <taxon>Betaproteobacteria</taxon>
        <taxon>Burkholderiales</taxon>
        <taxon>Sphaerotilaceae</taxon>
        <taxon>Caldimonas</taxon>
    </lineage>
</organism>
<dbReference type="InterPro" id="IPR010559">
    <property type="entry name" value="Sig_transdc_His_kin_internal"/>
</dbReference>
<proteinExistence type="predicted"/>
<dbReference type="InterPro" id="IPR036890">
    <property type="entry name" value="HATPase_C_sf"/>
</dbReference>
<keyword evidence="4" id="KW-1185">Reference proteome</keyword>
<feature type="transmembrane region" description="Helical" evidence="1">
    <location>
        <begin position="144"/>
        <end position="165"/>
    </location>
</feature>
<dbReference type="PANTHER" id="PTHR34220">
    <property type="entry name" value="SENSOR HISTIDINE KINASE YPDA"/>
    <property type="match status" value="1"/>
</dbReference>
<feature type="domain" description="Signal transduction histidine kinase internal region" evidence="2">
    <location>
        <begin position="179"/>
        <end position="257"/>
    </location>
</feature>